<dbReference type="SUPFAM" id="SSF46689">
    <property type="entry name" value="Homeodomain-like"/>
    <property type="match status" value="1"/>
</dbReference>
<feature type="DNA-binding region" description="H-T-H motif" evidence="4">
    <location>
        <begin position="23"/>
        <end position="42"/>
    </location>
</feature>
<organism evidence="6 7">
    <name type="scientific">Microlunatus endophyticus</name>
    <dbReference type="NCBI Taxonomy" id="1716077"/>
    <lineage>
        <taxon>Bacteria</taxon>
        <taxon>Bacillati</taxon>
        <taxon>Actinomycetota</taxon>
        <taxon>Actinomycetes</taxon>
        <taxon>Propionibacteriales</taxon>
        <taxon>Propionibacteriaceae</taxon>
        <taxon>Microlunatus</taxon>
    </lineage>
</organism>
<dbReference type="PANTHER" id="PTHR30055">
    <property type="entry name" value="HTH-TYPE TRANSCRIPTIONAL REGULATOR RUTR"/>
    <property type="match status" value="1"/>
</dbReference>
<keyword evidence="3" id="KW-0804">Transcription</keyword>
<evidence type="ECO:0000313" key="6">
    <source>
        <dbReference type="EMBL" id="GGL67335.1"/>
    </source>
</evidence>
<dbReference type="PRINTS" id="PR00455">
    <property type="entry name" value="HTHTETR"/>
</dbReference>
<reference evidence="6" key="2">
    <citation type="submission" date="2020-09" db="EMBL/GenBank/DDBJ databases">
        <authorList>
            <person name="Sun Q."/>
            <person name="Zhou Y."/>
        </authorList>
    </citation>
    <scope>NUCLEOTIDE SEQUENCE</scope>
    <source>
        <strain evidence="6">CGMCC 4.7306</strain>
    </source>
</reference>
<dbReference type="InterPro" id="IPR001647">
    <property type="entry name" value="HTH_TetR"/>
</dbReference>
<proteinExistence type="predicted"/>
<keyword evidence="1" id="KW-0805">Transcription regulation</keyword>
<evidence type="ECO:0000256" key="1">
    <source>
        <dbReference type="ARBA" id="ARBA00023015"/>
    </source>
</evidence>
<feature type="domain" description="HTH tetR-type" evidence="5">
    <location>
        <begin position="1"/>
        <end position="60"/>
    </location>
</feature>
<dbReference type="InterPro" id="IPR050109">
    <property type="entry name" value="HTH-type_TetR-like_transc_reg"/>
</dbReference>
<protein>
    <recommendedName>
        <fullName evidence="5">HTH tetR-type domain-containing protein</fullName>
    </recommendedName>
</protein>
<evidence type="ECO:0000256" key="4">
    <source>
        <dbReference type="PROSITE-ProRule" id="PRU00335"/>
    </source>
</evidence>
<dbReference type="GO" id="GO:0003700">
    <property type="term" value="F:DNA-binding transcription factor activity"/>
    <property type="evidence" value="ECO:0007669"/>
    <property type="project" value="TreeGrafter"/>
</dbReference>
<dbReference type="EMBL" id="BMMZ01000006">
    <property type="protein sequence ID" value="GGL67335.1"/>
    <property type="molecule type" value="Genomic_DNA"/>
</dbReference>
<reference evidence="6" key="1">
    <citation type="journal article" date="2014" name="Int. J. Syst. Evol. Microbiol.">
        <title>Complete genome sequence of Corynebacterium casei LMG S-19264T (=DSM 44701T), isolated from a smear-ripened cheese.</title>
        <authorList>
            <consortium name="US DOE Joint Genome Institute (JGI-PGF)"/>
            <person name="Walter F."/>
            <person name="Albersmeier A."/>
            <person name="Kalinowski J."/>
            <person name="Ruckert C."/>
        </authorList>
    </citation>
    <scope>NUCLEOTIDE SEQUENCE</scope>
    <source>
        <strain evidence="6">CGMCC 4.7306</strain>
    </source>
</reference>
<dbReference type="Gene3D" id="1.10.357.10">
    <property type="entry name" value="Tetracycline Repressor, domain 2"/>
    <property type="match status" value="1"/>
</dbReference>
<evidence type="ECO:0000259" key="5">
    <source>
        <dbReference type="PROSITE" id="PS50977"/>
    </source>
</evidence>
<dbReference type="Pfam" id="PF00440">
    <property type="entry name" value="TetR_N"/>
    <property type="match status" value="1"/>
</dbReference>
<comment type="caution">
    <text evidence="6">The sequence shown here is derived from an EMBL/GenBank/DDBJ whole genome shotgun (WGS) entry which is preliminary data.</text>
</comment>
<evidence type="ECO:0000256" key="2">
    <source>
        <dbReference type="ARBA" id="ARBA00023125"/>
    </source>
</evidence>
<keyword evidence="7" id="KW-1185">Reference proteome</keyword>
<sequence length="185" mass="20152">MTRQRILDEAERLFEERGFDNVTVAEIAEAADISVKTLFVYFRTKEDLAFADTSLIDDTLATLANRAPDVTHAQAVVDSLCRHADLESDGGVAAFRRGFGTSTALESGLARMWAGYEDRLTEFLAAEAVRDPGPEDRFLAMQLVALMRLTTSPEVEQAVTAEAGPNDGRTILTRTLEAAANRIAG</sequence>
<dbReference type="AlphaFoldDB" id="A0A917SA75"/>
<dbReference type="GO" id="GO:0000976">
    <property type="term" value="F:transcription cis-regulatory region binding"/>
    <property type="evidence" value="ECO:0007669"/>
    <property type="project" value="TreeGrafter"/>
</dbReference>
<dbReference type="Proteomes" id="UP000613840">
    <property type="component" value="Unassembled WGS sequence"/>
</dbReference>
<dbReference type="InterPro" id="IPR009057">
    <property type="entry name" value="Homeodomain-like_sf"/>
</dbReference>
<keyword evidence="2 4" id="KW-0238">DNA-binding</keyword>
<gene>
    <name evidence="6" type="ORF">GCM10011575_27290</name>
</gene>
<evidence type="ECO:0000256" key="3">
    <source>
        <dbReference type="ARBA" id="ARBA00023163"/>
    </source>
</evidence>
<dbReference type="PROSITE" id="PS50977">
    <property type="entry name" value="HTH_TETR_2"/>
    <property type="match status" value="1"/>
</dbReference>
<accession>A0A917SA75</accession>
<name>A0A917SA75_9ACTN</name>
<evidence type="ECO:0000313" key="7">
    <source>
        <dbReference type="Proteomes" id="UP000613840"/>
    </source>
</evidence>
<dbReference type="PANTHER" id="PTHR30055:SF234">
    <property type="entry name" value="HTH-TYPE TRANSCRIPTIONAL REGULATOR BETI"/>
    <property type="match status" value="1"/>
</dbReference>